<dbReference type="InterPro" id="IPR016032">
    <property type="entry name" value="Sig_transdc_resp-reg_C-effctor"/>
</dbReference>
<dbReference type="PROSITE" id="PS51755">
    <property type="entry name" value="OMPR_PHOB"/>
    <property type="match status" value="1"/>
</dbReference>
<dbReference type="PANTHER" id="PTHR36842">
    <property type="entry name" value="PROTEIN TOLB HOMOLOG"/>
    <property type="match status" value="1"/>
</dbReference>
<dbReference type="HOGENOM" id="CLU_376370_0_0_6"/>
<feature type="transmembrane region" description="Helical" evidence="4">
    <location>
        <begin position="141"/>
        <end position="161"/>
    </location>
</feature>
<gene>
    <name evidence="6" type="ordered locus">Swoo_4499</name>
</gene>
<keyword evidence="2 3" id="KW-0238">DNA-binding</keyword>
<dbReference type="Gene3D" id="1.10.10.10">
    <property type="entry name" value="Winged helix-like DNA-binding domain superfamily/Winged helix DNA-binding domain"/>
    <property type="match status" value="1"/>
</dbReference>
<dbReference type="InterPro" id="IPR011659">
    <property type="entry name" value="WD40"/>
</dbReference>
<reference evidence="6 7" key="1">
    <citation type="submission" date="2008-02" db="EMBL/GenBank/DDBJ databases">
        <title>Complete sequence of Shewanella woodyi ATCC 51908.</title>
        <authorList>
            <consortium name="US DOE Joint Genome Institute"/>
            <person name="Copeland A."/>
            <person name="Lucas S."/>
            <person name="Lapidus A."/>
            <person name="Glavina del Rio T."/>
            <person name="Dalin E."/>
            <person name="Tice H."/>
            <person name="Bruce D."/>
            <person name="Goodwin L."/>
            <person name="Pitluck S."/>
            <person name="Sims D."/>
            <person name="Brettin T."/>
            <person name="Detter J.C."/>
            <person name="Han C."/>
            <person name="Kuske C.R."/>
            <person name="Schmutz J."/>
            <person name="Larimer F."/>
            <person name="Land M."/>
            <person name="Hauser L."/>
            <person name="Kyrpides N."/>
            <person name="Lykidis A."/>
            <person name="Zhao J.-S."/>
            <person name="Richardson P."/>
        </authorList>
    </citation>
    <scope>NUCLEOTIDE SEQUENCE [LARGE SCALE GENOMIC DNA]</scope>
    <source>
        <strain evidence="7">ATCC 51908 / MS32</strain>
    </source>
</reference>
<dbReference type="eggNOG" id="COG3710">
    <property type="taxonomic scope" value="Bacteria"/>
</dbReference>
<evidence type="ECO:0000313" key="6">
    <source>
        <dbReference type="EMBL" id="ACA88750.1"/>
    </source>
</evidence>
<evidence type="ECO:0000256" key="4">
    <source>
        <dbReference type="SAM" id="Phobius"/>
    </source>
</evidence>
<dbReference type="GO" id="GO:0003677">
    <property type="term" value="F:DNA binding"/>
    <property type="evidence" value="ECO:0007669"/>
    <property type="project" value="UniProtKB-UniRule"/>
</dbReference>
<feature type="DNA-binding region" description="OmpR/PhoB-type" evidence="3">
    <location>
        <begin position="2"/>
        <end position="100"/>
    </location>
</feature>
<dbReference type="Pfam" id="PF07676">
    <property type="entry name" value="PD40"/>
    <property type="match status" value="2"/>
</dbReference>
<dbReference type="SMART" id="SM00862">
    <property type="entry name" value="Trans_reg_C"/>
    <property type="match status" value="1"/>
</dbReference>
<dbReference type="GO" id="GO:0000160">
    <property type="term" value="P:phosphorelay signal transduction system"/>
    <property type="evidence" value="ECO:0007669"/>
    <property type="project" value="InterPro"/>
</dbReference>
<evidence type="ECO:0000256" key="2">
    <source>
        <dbReference type="ARBA" id="ARBA00023125"/>
    </source>
</evidence>
<accession>B1KKU4</accession>
<evidence type="ECO:0000313" key="7">
    <source>
        <dbReference type="Proteomes" id="UP000002168"/>
    </source>
</evidence>
<name>B1KKU4_SHEWM</name>
<proteinExistence type="inferred from homology"/>
<dbReference type="Pfam" id="PF00486">
    <property type="entry name" value="Trans_reg_C"/>
    <property type="match status" value="1"/>
</dbReference>
<evidence type="ECO:0000256" key="3">
    <source>
        <dbReference type="PROSITE-ProRule" id="PRU01091"/>
    </source>
</evidence>
<dbReference type="Proteomes" id="UP000002168">
    <property type="component" value="Chromosome"/>
</dbReference>
<dbReference type="Gene3D" id="2.120.10.30">
    <property type="entry name" value="TolB, C-terminal domain"/>
    <property type="match status" value="2"/>
</dbReference>
<sequence>MEEQYWVGDFFVDLSRNQLTQKQQSQTLPPKALAVLTCLAKNKASVVSQDELLSHVWPNSVVAPNTLQRCIAQLRKALGDDGKVQRYIKTHAKQGYSLEVDVHWQQPEPNNANKDSSPLPTTLAVQVEDSPHQPSKTVSRLISAVIALLIIVFGVIGYQFFPLTASTPLVVKSMQPLTSTDNRELASIYSPDGEYVIFMRYPEVLCTSHLWAKNLATQEEFQLTQDLGSYGSLAFADDGSKLAFVEQNSCGQAVTQKSCFQLQSLDFAKALKSPQTPTTLMECNNSKIRSLQWLNQDQVTLMQQLAHRWQLIRYSISSHSSDTIFSLEDGNLIDYDYSPSQNLIALTSIHHDDQRYIETLTPDGQLASSHLIDYPDSIPKFRNISANFSPRDNQLIFSTGKQLFTLSFKGQITPVSLPLVDGIGSPLFHPDGKRMLAIKGHYDSDIVAVPLSQFTDNPLSLDGSNFRHSVIARSTFGENHAKYQPNGDAIAYTSKRSGSWQMWLTQGSNTQQLSQFPLSSYIYDFVWGADGDSLLVNVSSELKQIDVNGGETSISLAQPLSKLFDWDSSKQTALAMVQIRGVERFAEINLATGDIHQLSDKRITWAAKSDTGQLIYMDHMDRFWRPDGAEDKLVSALELQGSDKRFIIKNNLVYGVNDDFQLWSYGLDDKQFRFIGQLPDTIDYITDLKKQTLLMTMRIAARKDVVELTLD</sequence>
<dbReference type="eggNOG" id="COG0823">
    <property type="taxonomic scope" value="Bacteria"/>
</dbReference>
<dbReference type="InterPro" id="IPR001867">
    <property type="entry name" value="OmpR/PhoB-type_DNA-bd"/>
</dbReference>
<dbReference type="SUPFAM" id="SSF82171">
    <property type="entry name" value="DPP6 N-terminal domain-like"/>
    <property type="match status" value="1"/>
</dbReference>
<dbReference type="CDD" id="cd00383">
    <property type="entry name" value="trans_reg_C"/>
    <property type="match status" value="1"/>
</dbReference>
<evidence type="ECO:0000256" key="1">
    <source>
        <dbReference type="ARBA" id="ARBA00009820"/>
    </source>
</evidence>
<dbReference type="InterPro" id="IPR036388">
    <property type="entry name" value="WH-like_DNA-bd_sf"/>
</dbReference>
<dbReference type="STRING" id="392500.Swoo_4499"/>
<keyword evidence="4" id="KW-0812">Transmembrane</keyword>
<dbReference type="AlphaFoldDB" id="B1KKU4"/>
<comment type="similarity">
    <text evidence="1">Belongs to the TolB family.</text>
</comment>
<evidence type="ECO:0000259" key="5">
    <source>
        <dbReference type="PROSITE" id="PS51755"/>
    </source>
</evidence>
<keyword evidence="4" id="KW-0472">Membrane</keyword>
<organism evidence="6 7">
    <name type="scientific">Shewanella woodyi (strain ATCC 51908 / MS32)</name>
    <dbReference type="NCBI Taxonomy" id="392500"/>
    <lineage>
        <taxon>Bacteria</taxon>
        <taxon>Pseudomonadati</taxon>
        <taxon>Pseudomonadota</taxon>
        <taxon>Gammaproteobacteria</taxon>
        <taxon>Alteromonadales</taxon>
        <taxon>Shewanellaceae</taxon>
        <taxon>Shewanella</taxon>
    </lineage>
</organism>
<keyword evidence="7" id="KW-1185">Reference proteome</keyword>
<dbReference type="EMBL" id="CP000961">
    <property type="protein sequence ID" value="ACA88750.1"/>
    <property type="molecule type" value="Genomic_DNA"/>
</dbReference>
<dbReference type="SUPFAM" id="SSF46894">
    <property type="entry name" value="C-terminal effector domain of the bipartite response regulators"/>
    <property type="match status" value="1"/>
</dbReference>
<dbReference type="GO" id="GO:0006355">
    <property type="term" value="P:regulation of DNA-templated transcription"/>
    <property type="evidence" value="ECO:0007669"/>
    <property type="project" value="InterPro"/>
</dbReference>
<dbReference type="KEGG" id="swd:Swoo_4499"/>
<keyword evidence="4" id="KW-1133">Transmembrane helix</keyword>
<protein>
    <submittedName>
        <fullName evidence="6">Transcriptional regulator, CadC</fullName>
    </submittedName>
</protein>
<feature type="domain" description="OmpR/PhoB-type" evidence="5">
    <location>
        <begin position="2"/>
        <end position="100"/>
    </location>
</feature>
<dbReference type="RefSeq" id="WP_012327076.1">
    <property type="nucleotide sequence ID" value="NC_010506.1"/>
</dbReference>
<dbReference type="InterPro" id="IPR011042">
    <property type="entry name" value="6-blade_b-propeller_TolB-like"/>
</dbReference>
<dbReference type="PANTHER" id="PTHR36842:SF1">
    <property type="entry name" value="PROTEIN TOLB"/>
    <property type="match status" value="1"/>
</dbReference>